<proteinExistence type="predicted"/>
<sequence>SVIVHEWGHLRWGLYDEYWLPKQQFYQHAGKWKPIRCTENVEGRVGIDHRCDDSLNVKYCDVNNTAKKMHSKCWFCPSISQSTNTSIMSYQFVPSIAMFCDKDVPATPEWKRHNRRAPNMQNKMCGRKSAWEVMREHEDFAN</sequence>
<gene>
    <name evidence="2" type="ORF">MAR_013224</name>
</gene>
<feature type="non-terminal residue" evidence="2">
    <location>
        <position position="142"/>
    </location>
</feature>
<dbReference type="Proteomes" id="UP001164746">
    <property type="component" value="Chromosome 15"/>
</dbReference>
<feature type="non-terminal residue" evidence="2">
    <location>
        <position position="1"/>
    </location>
</feature>
<evidence type="ECO:0000259" key="1">
    <source>
        <dbReference type="Pfam" id="PF08434"/>
    </source>
</evidence>
<dbReference type="EMBL" id="CP111026">
    <property type="protein sequence ID" value="WAR27520.1"/>
    <property type="molecule type" value="Genomic_DNA"/>
</dbReference>
<name>A0ABY7FZ89_MYAAR</name>
<protein>
    <submittedName>
        <fullName evidence="2">CLCA1-like protein</fullName>
    </submittedName>
</protein>
<evidence type="ECO:0000313" key="3">
    <source>
        <dbReference type="Proteomes" id="UP001164746"/>
    </source>
</evidence>
<reference evidence="2" key="1">
    <citation type="submission" date="2022-11" db="EMBL/GenBank/DDBJ databases">
        <title>Centuries of genome instability and evolution in soft-shell clam transmissible cancer (bioRxiv).</title>
        <authorList>
            <person name="Hart S.F.M."/>
            <person name="Yonemitsu M.A."/>
            <person name="Giersch R.M."/>
            <person name="Beal B.F."/>
            <person name="Arriagada G."/>
            <person name="Davis B.W."/>
            <person name="Ostrander E.A."/>
            <person name="Goff S.P."/>
            <person name="Metzger M.J."/>
        </authorList>
    </citation>
    <scope>NUCLEOTIDE SEQUENCE</scope>
    <source>
        <strain evidence="2">MELC-2E11</strain>
        <tissue evidence="2">Siphon/mantle</tissue>
    </source>
</reference>
<keyword evidence="3" id="KW-1185">Reference proteome</keyword>
<feature type="domain" description="Calcium-activated chloride channel N-terminal" evidence="1">
    <location>
        <begin position="2"/>
        <end position="142"/>
    </location>
</feature>
<organism evidence="2 3">
    <name type="scientific">Mya arenaria</name>
    <name type="common">Soft-shell clam</name>
    <dbReference type="NCBI Taxonomy" id="6604"/>
    <lineage>
        <taxon>Eukaryota</taxon>
        <taxon>Metazoa</taxon>
        <taxon>Spiralia</taxon>
        <taxon>Lophotrochozoa</taxon>
        <taxon>Mollusca</taxon>
        <taxon>Bivalvia</taxon>
        <taxon>Autobranchia</taxon>
        <taxon>Heteroconchia</taxon>
        <taxon>Euheterodonta</taxon>
        <taxon>Imparidentia</taxon>
        <taxon>Neoheterodontei</taxon>
        <taxon>Myida</taxon>
        <taxon>Myoidea</taxon>
        <taxon>Myidae</taxon>
        <taxon>Mya</taxon>
    </lineage>
</organism>
<accession>A0ABY7FZ89</accession>
<evidence type="ECO:0000313" key="2">
    <source>
        <dbReference type="EMBL" id="WAR27520.1"/>
    </source>
</evidence>
<dbReference type="Pfam" id="PF08434">
    <property type="entry name" value="CLCA"/>
    <property type="match status" value="1"/>
</dbReference>
<dbReference type="InterPro" id="IPR013642">
    <property type="entry name" value="CLCA_N"/>
</dbReference>